<dbReference type="Proteomes" id="UP000231503">
    <property type="component" value="Unassembled WGS sequence"/>
</dbReference>
<sequence>MIVLNVFIGFFVSHFIAGKKVGERGRIPSFRFRVKDKYIVHLHHWFLCGVALASLSIIDLYNTILYGLLMGSAIQGLTYKDFYKLIYRHTEKAEEPSA</sequence>
<evidence type="ECO:0000313" key="2">
    <source>
        <dbReference type="Proteomes" id="UP000231503"/>
    </source>
</evidence>
<comment type="caution">
    <text evidence="1">The sequence shown here is derived from an EMBL/GenBank/DDBJ whole genome shotgun (WGS) entry which is preliminary data.</text>
</comment>
<proteinExistence type="predicted"/>
<dbReference type="EMBL" id="PFCO01000003">
    <property type="protein sequence ID" value="PIR69679.1"/>
    <property type="molecule type" value="Genomic_DNA"/>
</dbReference>
<organism evidence="1 2">
    <name type="scientific">Candidatus Niyogibacteria bacterium CG10_big_fil_rev_8_21_14_0_10_46_36</name>
    <dbReference type="NCBI Taxonomy" id="1974726"/>
    <lineage>
        <taxon>Bacteria</taxon>
        <taxon>Candidatus Niyogiibacteriota</taxon>
    </lineage>
</organism>
<protein>
    <submittedName>
        <fullName evidence="1">Uncharacterized protein</fullName>
    </submittedName>
</protein>
<dbReference type="AlphaFoldDB" id="A0A2H0TDN6"/>
<reference evidence="2" key="1">
    <citation type="submission" date="2017-09" db="EMBL/GenBank/DDBJ databases">
        <title>Depth-based differentiation of microbial function through sediment-hosted aquifers and enrichment of novel symbionts in the deep terrestrial subsurface.</title>
        <authorList>
            <person name="Probst A.J."/>
            <person name="Ladd B."/>
            <person name="Jarett J.K."/>
            <person name="Geller-Mcgrath D.E."/>
            <person name="Sieber C.M.K."/>
            <person name="Emerson J.B."/>
            <person name="Anantharaman K."/>
            <person name="Thomas B.C."/>
            <person name="Malmstrom R."/>
            <person name="Stieglmeier M."/>
            <person name="Klingl A."/>
            <person name="Woyke T."/>
            <person name="Ryan C.M."/>
            <person name="Banfield J.F."/>
        </authorList>
    </citation>
    <scope>NUCLEOTIDE SEQUENCE [LARGE SCALE GENOMIC DNA]</scope>
</reference>
<name>A0A2H0TDN6_9BACT</name>
<accession>A0A2H0TDN6</accession>
<evidence type="ECO:0000313" key="1">
    <source>
        <dbReference type="EMBL" id="PIR69679.1"/>
    </source>
</evidence>
<gene>
    <name evidence="1" type="ORF">COU47_01130</name>
</gene>